<keyword evidence="1" id="KW-0472">Membrane</keyword>
<organism evidence="2 3">
    <name type="scientific">Byssochlamys spectabilis</name>
    <name type="common">Paecilomyces variotii</name>
    <dbReference type="NCBI Taxonomy" id="264951"/>
    <lineage>
        <taxon>Eukaryota</taxon>
        <taxon>Fungi</taxon>
        <taxon>Dikarya</taxon>
        <taxon>Ascomycota</taxon>
        <taxon>Pezizomycotina</taxon>
        <taxon>Eurotiomycetes</taxon>
        <taxon>Eurotiomycetidae</taxon>
        <taxon>Eurotiales</taxon>
        <taxon>Thermoascaceae</taxon>
        <taxon>Paecilomyces</taxon>
    </lineage>
</organism>
<keyword evidence="3" id="KW-1185">Reference proteome</keyword>
<dbReference type="EMBL" id="RCNU01000011">
    <property type="protein sequence ID" value="RWQ92884.1"/>
    <property type="molecule type" value="Genomic_DNA"/>
</dbReference>
<feature type="transmembrane region" description="Helical" evidence="1">
    <location>
        <begin position="50"/>
        <end position="69"/>
    </location>
</feature>
<keyword evidence="1" id="KW-1133">Transmembrane helix</keyword>
<dbReference type="Proteomes" id="UP000283841">
    <property type="component" value="Unassembled WGS sequence"/>
</dbReference>
<reference evidence="2 3" key="1">
    <citation type="journal article" date="2018" name="Front. Microbiol.">
        <title>Genomic and genetic insights into a cosmopolitan fungus, Paecilomyces variotii (Eurotiales).</title>
        <authorList>
            <person name="Urquhart A.S."/>
            <person name="Mondo S.J."/>
            <person name="Makela M.R."/>
            <person name="Hane J.K."/>
            <person name="Wiebenga A."/>
            <person name="He G."/>
            <person name="Mihaltcheva S."/>
            <person name="Pangilinan J."/>
            <person name="Lipzen A."/>
            <person name="Barry K."/>
            <person name="de Vries R.P."/>
            <person name="Grigoriev I.V."/>
            <person name="Idnurm A."/>
        </authorList>
    </citation>
    <scope>NUCLEOTIDE SEQUENCE [LARGE SCALE GENOMIC DNA]</scope>
    <source>
        <strain evidence="2 3">CBS 101075</strain>
    </source>
</reference>
<keyword evidence="1" id="KW-0812">Transmembrane</keyword>
<evidence type="ECO:0000313" key="2">
    <source>
        <dbReference type="EMBL" id="RWQ92884.1"/>
    </source>
</evidence>
<comment type="caution">
    <text evidence="2">The sequence shown here is derived from an EMBL/GenBank/DDBJ whole genome shotgun (WGS) entry which is preliminary data.</text>
</comment>
<name>A0A443HM39_BYSSP</name>
<evidence type="ECO:0000256" key="1">
    <source>
        <dbReference type="SAM" id="Phobius"/>
    </source>
</evidence>
<dbReference type="AlphaFoldDB" id="A0A443HM39"/>
<proteinExistence type="predicted"/>
<gene>
    <name evidence="2" type="ORF">C8Q69DRAFT_530080</name>
</gene>
<evidence type="ECO:0000313" key="3">
    <source>
        <dbReference type="Proteomes" id="UP000283841"/>
    </source>
</evidence>
<dbReference type="VEuPathDB" id="FungiDB:C8Q69DRAFT_530080"/>
<accession>A0A443HM39</accession>
<sequence>MSSESRDVVNALYAVTVSAPAALAVVPDMVGEKSHWVDYIVSFLADFLGGWYRCTSLVTLAIAQFHICLKKLMAGAQSLPTFPSVLLSSKLANFEVALTLG</sequence>
<dbReference type="GeneID" id="39602996"/>
<protein>
    <submittedName>
        <fullName evidence="2">Uncharacterized protein</fullName>
    </submittedName>
</protein>
<dbReference type="RefSeq" id="XP_028482529.1">
    <property type="nucleotide sequence ID" value="XM_028633719.1"/>
</dbReference>
<feature type="transmembrane region" description="Helical" evidence="1">
    <location>
        <begin position="12"/>
        <end position="30"/>
    </location>
</feature>